<dbReference type="GO" id="GO:0003677">
    <property type="term" value="F:DNA binding"/>
    <property type="evidence" value="ECO:0007669"/>
    <property type="project" value="InterPro"/>
</dbReference>
<dbReference type="SMART" id="SM01014">
    <property type="entry name" value="ARID"/>
    <property type="match status" value="1"/>
</dbReference>
<comment type="caution">
    <text evidence="2">The sequence shown here is derived from an EMBL/GenBank/DDBJ whole genome shotgun (WGS) entry which is preliminary data.</text>
</comment>
<dbReference type="CDD" id="cd16100">
    <property type="entry name" value="ARID"/>
    <property type="match status" value="1"/>
</dbReference>
<dbReference type="PANTHER" id="PTHR46691">
    <property type="entry name" value="HIGH MOBILITY GROUP B PROTEIN 9"/>
    <property type="match status" value="1"/>
</dbReference>
<accession>A0A1R1Y2D2</accession>
<evidence type="ECO:0000259" key="1">
    <source>
        <dbReference type="PROSITE" id="PS51011"/>
    </source>
</evidence>
<dbReference type="Gene3D" id="1.10.150.60">
    <property type="entry name" value="ARID DNA-binding domain"/>
    <property type="match status" value="1"/>
</dbReference>
<reference evidence="3" key="1">
    <citation type="submission" date="2017-01" db="EMBL/GenBank/DDBJ databases">
        <authorList>
            <person name="Wang Y."/>
            <person name="White M."/>
            <person name="Kvist S."/>
            <person name="Moncalvo J.-M."/>
        </authorList>
    </citation>
    <scope>NUCLEOTIDE SEQUENCE [LARGE SCALE GENOMIC DNA]</scope>
    <source>
        <strain evidence="3">ID-206-W2</strain>
    </source>
</reference>
<dbReference type="OrthoDB" id="338531at2759"/>
<dbReference type="Pfam" id="PF01388">
    <property type="entry name" value="ARID"/>
    <property type="match status" value="1"/>
</dbReference>
<dbReference type="InterPro" id="IPR001606">
    <property type="entry name" value="ARID_dom"/>
</dbReference>
<proteinExistence type="predicted"/>
<gene>
    <name evidence="2" type="ORF">AYI69_g5956</name>
</gene>
<dbReference type="SUPFAM" id="SSF46774">
    <property type="entry name" value="ARID-like"/>
    <property type="match status" value="1"/>
</dbReference>
<dbReference type="AlphaFoldDB" id="A0A1R1Y2D2"/>
<dbReference type="PANTHER" id="PTHR46691:SF12">
    <property type="entry name" value="(RAPE) HYPOTHETICAL PROTEIN"/>
    <property type="match status" value="1"/>
</dbReference>
<dbReference type="SMART" id="SM00501">
    <property type="entry name" value="BRIGHT"/>
    <property type="match status" value="1"/>
</dbReference>
<dbReference type="PROSITE" id="PS51011">
    <property type="entry name" value="ARID"/>
    <property type="match status" value="1"/>
</dbReference>
<name>A0A1R1Y2D2_9FUNG</name>
<evidence type="ECO:0000313" key="3">
    <source>
        <dbReference type="Proteomes" id="UP000187429"/>
    </source>
</evidence>
<dbReference type="EMBL" id="LSSM01002591">
    <property type="protein sequence ID" value="OMJ21127.1"/>
    <property type="molecule type" value="Genomic_DNA"/>
</dbReference>
<evidence type="ECO:0000313" key="2">
    <source>
        <dbReference type="EMBL" id="OMJ21127.1"/>
    </source>
</evidence>
<sequence>MYSPNFDFSKVKPILDDLTKDYDHFTSILIDFHKNLGTSLLLEPTLGSIRLSLMDIFKRVIELGGHQIVNDAKNWKVIVDEYDFPSTCTNAAYSIKMMYMKYLSEFENVYIWKNDVDLERFKTIRSSYTVNRLAPAKSSTPATKNLSKRKFDDNDSLSTPNKISYSNLLETSTDSARATNSYLLGNAPSSRIFNKDPILLQNSNRVDLNARDLPEQSIPNFLYY</sequence>
<protein>
    <submittedName>
        <fullName evidence="2">AT-rich interactive domain-containing protein 2</fullName>
    </submittedName>
</protein>
<feature type="domain" description="ARID" evidence="1">
    <location>
        <begin position="19"/>
        <end position="111"/>
    </location>
</feature>
<organism evidence="2 3">
    <name type="scientific">Smittium culicis</name>
    <dbReference type="NCBI Taxonomy" id="133412"/>
    <lineage>
        <taxon>Eukaryota</taxon>
        <taxon>Fungi</taxon>
        <taxon>Fungi incertae sedis</taxon>
        <taxon>Zoopagomycota</taxon>
        <taxon>Kickxellomycotina</taxon>
        <taxon>Harpellomycetes</taxon>
        <taxon>Harpellales</taxon>
        <taxon>Legeriomycetaceae</taxon>
        <taxon>Smittium</taxon>
    </lineage>
</organism>
<dbReference type="InterPro" id="IPR036431">
    <property type="entry name" value="ARID_dom_sf"/>
</dbReference>
<keyword evidence="3" id="KW-1185">Reference proteome</keyword>
<dbReference type="Proteomes" id="UP000187429">
    <property type="component" value="Unassembled WGS sequence"/>
</dbReference>